<evidence type="ECO:0000256" key="4">
    <source>
        <dbReference type="ARBA" id="ARBA00022840"/>
    </source>
</evidence>
<evidence type="ECO:0000259" key="7">
    <source>
        <dbReference type="Pfam" id="PF01171"/>
    </source>
</evidence>
<keyword evidence="4" id="KW-0067">ATP-binding</keyword>
<dbReference type="PANTHER" id="PTHR43033:SF5">
    <property type="entry name" value="TRNA(ILE)-LYSIDINE SYNTHETASE"/>
    <property type="match status" value="1"/>
</dbReference>
<organism evidence="8 9">
    <name type="scientific">Neoroseomonas marina</name>
    <dbReference type="NCBI Taxonomy" id="1232220"/>
    <lineage>
        <taxon>Bacteria</taxon>
        <taxon>Pseudomonadati</taxon>
        <taxon>Pseudomonadota</taxon>
        <taxon>Alphaproteobacteria</taxon>
        <taxon>Acetobacterales</taxon>
        <taxon>Acetobacteraceae</taxon>
        <taxon>Neoroseomonas</taxon>
    </lineage>
</organism>
<accession>A0A848EGL7</accession>
<dbReference type="InterPro" id="IPR012795">
    <property type="entry name" value="tRNA_Ile_lys_synt_N"/>
</dbReference>
<dbReference type="Proteomes" id="UP000548582">
    <property type="component" value="Unassembled WGS sequence"/>
</dbReference>
<keyword evidence="2 6" id="KW-0819">tRNA processing</keyword>
<evidence type="ECO:0000256" key="6">
    <source>
        <dbReference type="HAMAP-Rule" id="MF_01161"/>
    </source>
</evidence>
<keyword evidence="1 6" id="KW-0436">Ligase</keyword>
<dbReference type="InterPro" id="IPR014729">
    <property type="entry name" value="Rossmann-like_a/b/a_fold"/>
</dbReference>
<feature type="domain" description="tRNA(Ile)-lysidine/2-thiocytidine synthase N-terminal" evidence="7">
    <location>
        <begin position="13"/>
        <end position="190"/>
    </location>
</feature>
<dbReference type="InterPro" id="IPR011063">
    <property type="entry name" value="TilS/TtcA_N"/>
</dbReference>
<sequence length="403" mass="40636">MAPLGPFGVAPRVAAGVSGGPHSLALAVLADAWARARGGSLLALIADHGLRPDSGTEAAGVAALLAGRGIEARVLRLGLSVGTGLQARARAARLAALSQAAAADGRPWLLLGHHRADQAETLLFRALRGSGPEGLAGMAPVRDGGAVLVLRPLLGLAPARLEAVLAAAGIPAVRDPSNRDPRFTRVRLRRVLDDPAGEGPGIAALAAAADAFAARRGRLDAAVAGRLALAAEIRPEGFAAIDPSGLGTDPVARAALGRLVAMVGGGSFRPPAAAVAALMARGHGTLAGAWLRPASGGRWLLVRDPGTMAPEVPAIRGGVWDGRYRMTGPGRAGWRFGALGGEARKLGRRDRLPAAVLQALPAVRDPHGMLAAVPLLDYPSSADCAPFAVAYAPAAGAGAEFSG</sequence>
<comment type="function">
    <text evidence="6">Ligates lysine onto the cytidine present at position 34 of the AUA codon-specific tRNA(Ile) that contains the anticodon CAU, in an ATP-dependent manner. Cytidine is converted to lysidine, thus changing the amino acid specificity of the tRNA from methionine to isoleucine.</text>
</comment>
<comment type="caution">
    <text evidence="8">The sequence shown here is derived from an EMBL/GenBank/DDBJ whole genome shotgun (WGS) entry which is preliminary data.</text>
</comment>
<evidence type="ECO:0000256" key="5">
    <source>
        <dbReference type="ARBA" id="ARBA00048539"/>
    </source>
</evidence>
<comment type="subcellular location">
    <subcellularLocation>
        <location evidence="6">Cytoplasm</location>
    </subcellularLocation>
</comment>
<dbReference type="InterPro" id="IPR012094">
    <property type="entry name" value="tRNA_Ile_lys_synt"/>
</dbReference>
<dbReference type="GO" id="GO:0005524">
    <property type="term" value="F:ATP binding"/>
    <property type="evidence" value="ECO:0007669"/>
    <property type="project" value="UniProtKB-KW"/>
</dbReference>
<keyword evidence="3" id="KW-0547">Nucleotide-binding</keyword>
<dbReference type="GO" id="GO:0006400">
    <property type="term" value="P:tRNA modification"/>
    <property type="evidence" value="ECO:0007669"/>
    <property type="project" value="UniProtKB-UniRule"/>
</dbReference>
<proteinExistence type="inferred from homology"/>
<dbReference type="Pfam" id="PF01171">
    <property type="entry name" value="ATP_bind_3"/>
    <property type="match status" value="1"/>
</dbReference>
<evidence type="ECO:0000256" key="3">
    <source>
        <dbReference type="ARBA" id="ARBA00022741"/>
    </source>
</evidence>
<dbReference type="CDD" id="cd01992">
    <property type="entry name" value="TilS_N"/>
    <property type="match status" value="1"/>
</dbReference>
<dbReference type="EMBL" id="JABBKX010000005">
    <property type="protein sequence ID" value="NMJ42555.1"/>
    <property type="molecule type" value="Genomic_DNA"/>
</dbReference>
<dbReference type="NCBIfam" id="TIGR02432">
    <property type="entry name" value="lysidine_TilS_N"/>
    <property type="match status" value="1"/>
</dbReference>
<dbReference type="GO" id="GO:0005737">
    <property type="term" value="C:cytoplasm"/>
    <property type="evidence" value="ECO:0007669"/>
    <property type="project" value="UniProtKB-SubCell"/>
</dbReference>
<name>A0A848EGL7_9PROT</name>
<evidence type="ECO:0000256" key="2">
    <source>
        <dbReference type="ARBA" id="ARBA00022694"/>
    </source>
</evidence>
<comment type="catalytic activity">
    <reaction evidence="5 6">
        <text>cytidine(34) in tRNA(Ile2) + L-lysine + ATP = lysidine(34) in tRNA(Ile2) + AMP + diphosphate + H(+)</text>
        <dbReference type="Rhea" id="RHEA:43744"/>
        <dbReference type="Rhea" id="RHEA-COMP:10625"/>
        <dbReference type="Rhea" id="RHEA-COMP:10670"/>
        <dbReference type="ChEBI" id="CHEBI:15378"/>
        <dbReference type="ChEBI" id="CHEBI:30616"/>
        <dbReference type="ChEBI" id="CHEBI:32551"/>
        <dbReference type="ChEBI" id="CHEBI:33019"/>
        <dbReference type="ChEBI" id="CHEBI:82748"/>
        <dbReference type="ChEBI" id="CHEBI:83665"/>
        <dbReference type="ChEBI" id="CHEBI:456215"/>
        <dbReference type="EC" id="6.3.4.19"/>
    </reaction>
</comment>
<keyword evidence="9" id="KW-1185">Reference proteome</keyword>
<evidence type="ECO:0000313" key="9">
    <source>
        <dbReference type="Proteomes" id="UP000548582"/>
    </source>
</evidence>
<protein>
    <recommendedName>
        <fullName evidence="6">tRNA(Ile)-lysidine synthase</fullName>
        <ecNumber evidence="6">6.3.4.19</ecNumber>
    </recommendedName>
    <alternativeName>
        <fullName evidence="6">tRNA(Ile)-2-lysyl-cytidine synthase</fullName>
    </alternativeName>
    <alternativeName>
        <fullName evidence="6">tRNA(Ile)-lysidine synthetase</fullName>
    </alternativeName>
</protein>
<gene>
    <name evidence="6 8" type="primary">tilS</name>
    <name evidence="8" type="ORF">GWK16_15010</name>
</gene>
<dbReference type="RefSeq" id="WP_170054796.1">
    <property type="nucleotide sequence ID" value="NZ_JABBKX010000005.1"/>
</dbReference>
<dbReference type="AlphaFoldDB" id="A0A848EGL7"/>
<dbReference type="Gene3D" id="3.40.50.620">
    <property type="entry name" value="HUPs"/>
    <property type="match status" value="1"/>
</dbReference>
<dbReference type="EC" id="6.3.4.19" evidence="6"/>
<dbReference type="SUPFAM" id="SSF52402">
    <property type="entry name" value="Adenine nucleotide alpha hydrolases-like"/>
    <property type="match status" value="1"/>
</dbReference>
<comment type="caution">
    <text evidence="6">Lacks conserved residue(s) required for the propagation of feature annotation.</text>
</comment>
<dbReference type="GO" id="GO:0032267">
    <property type="term" value="F:tRNA(Ile)-lysidine synthase activity"/>
    <property type="evidence" value="ECO:0007669"/>
    <property type="project" value="UniProtKB-EC"/>
</dbReference>
<dbReference type="PANTHER" id="PTHR43033">
    <property type="entry name" value="TRNA(ILE)-LYSIDINE SYNTHASE-RELATED"/>
    <property type="match status" value="1"/>
</dbReference>
<dbReference type="HAMAP" id="MF_01161">
    <property type="entry name" value="tRNA_Ile_lys_synt"/>
    <property type="match status" value="1"/>
</dbReference>
<reference evidence="8 9" key="1">
    <citation type="submission" date="2020-03" db="EMBL/GenBank/DDBJ databases">
        <authorList>
            <person name="Sun Q."/>
        </authorList>
    </citation>
    <scope>NUCLEOTIDE SEQUENCE [LARGE SCALE GENOMIC DNA]</scope>
    <source>
        <strain evidence="8 9">JC162</strain>
    </source>
</reference>
<keyword evidence="6" id="KW-0963">Cytoplasm</keyword>
<comment type="similarity">
    <text evidence="6">Belongs to the tRNA(Ile)-lysidine synthase family.</text>
</comment>
<evidence type="ECO:0000256" key="1">
    <source>
        <dbReference type="ARBA" id="ARBA00022598"/>
    </source>
</evidence>
<evidence type="ECO:0000313" key="8">
    <source>
        <dbReference type="EMBL" id="NMJ42555.1"/>
    </source>
</evidence>